<feature type="compositionally biased region" description="Gly residues" evidence="8">
    <location>
        <begin position="224"/>
        <end position="271"/>
    </location>
</feature>
<dbReference type="Pfam" id="PF24878">
    <property type="entry name" value="YkcB_C"/>
    <property type="match status" value="1"/>
</dbReference>
<sequence length="392" mass="39096">GQISWLLPAALILLAAGLVVTRKAARTDGERAAFLLWGGALLMTAATFSFMSGIFHEYYNIALAPYIAALVAMGAVLLWRRRAHLLASGTLALTVAVTAVWSYVLLDRAGDWLPWLRWTVLAAGAVAALALLGLSRLPRRVGVGVAALGLAASVAGPVAYTLSTVDTPHTGSIITAGPSSGRGPGGMGGPGGPGGAGGGGMRGGPPGMPGQGGQGQGQPPQGMPGQGGQAQGQGQPGQQSKGGPGQGQQGQGMPGGAGAREGRMGGGMGGGMGGLLNGASVSAKAKSRLSENADDYTWAAAAIGSQNAASYQLATGKPVMAIGGFNGSDPSPTLAQFKKYVADGKIHYFIGGSQGGPGGGQGTASEISSWVTKHYEKVTVGQATFYDLTKKS</sequence>
<keyword evidence="3" id="KW-0328">Glycosyltransferase</keyword>
<organism evidence="11 12">
    <name type="scientific">Streptomyces daliensis</name>
    <dbReference type="NCBI Taxonomy" id="299421"/>
    <lineage>
        <taxon>Bacteria</taxon>
        <taxon>Bacillati</taxon>
        <taxon>Actinomycetota</taxon>
        <taxon>Actinomycetes</taxon>
        <taxon>Kitasatosporales</taxon>
        <taxon>Streptomycetaceae</taxon>
        <taxon>Streptomyces</taxon>
    </lineage>
</organism>
<evidence type="ECO:0000256" key="4">
    <source>
        <dbReference type="ARBA" id="ARBA00022679"/>
    </source>
</evidence>
<gene>
    <name evidence="11" type="ORF">KDA82_22405</name>
</gene>
<dbReference type="GO" id="GO:0016763">
    <property type="term" value="F:pentosyltransferase activity"/>
    <property type="evidence" value="ECO:0007669"/>
    <property type="project" value="TreeGrafter"/>
</dbReference>
<feature type="transmembrane region" description="Helical" evidence="9">
    <location>
        <begin position="58"/>
        <end position="78"/>
    </location>
</feature>
<feature type="transmembrane region" description="Helical" evidence="9">
    <location>
        <begin position="32"/>
        <end position="52"/>
    </location>
</feature>
<dbReference type="GO" id="GO:0010041">
    <property type="term" value="P:response to iron(III) ion"/>
    <property type="evidence" value="ECO:0007669"/>
    <property type="project" value="TreeGrafter"/>
</dbReference>
<protein>
    <submittedName>
        <fullName evidence="11">Glycosyl transferase</fullName>
    </submittedName>
</protein>
<dbReference type="GO" id="GO:0005886">
    <property type="term" value="C:plasma membrane"/>
    <property type="evidence" value="ECO:0007669"/>
    <property type="project" value="UniProtKB-SubCell"/>
</dbReference>
<evidence type="ECO:0000256" key="1">
    <source>
        <dbReference type="ARBA" id="ARBA00004651"/>
    </source>
</evidence>
<keyword evidence="7 9" id="KW-0472">Membrane</keyword>
<dbReference type="InterPro" id="IPR056785">
    <property type="entry name" value="YkcA/B-like_C"/>
</dbReference>
<keyword evidence="4 11" id="KW-0808">Transferase</keyword>
<feature type="transmembrane region" description="Helical" evidence="9">
    <location>
        <begin position="141"/>
        <end position="160"/>
    </location>
</feature>
<dbReference type="Proteomes" id="UP000675554">
    <property type="component" value="Unassembled WGS sequence"/>
</dbReference>
<feature type="compositionally biased region" description="Gly residues" evidence="8">
    <location>
        <begin position="180"/>
        <end position="216"/>
    </location>
</feature>
<evidence type="ECO:0000313" key="11">
    <source>
        <dbReference type="EMBL" id="MBR7675719.1"/>
    </source>
</evidence>
<comment type="subcellular location">
    <subcellularLocation>
        <location evidence="1">Cell membrane</location>
        <topology evidence="1">Multi-pass membrane protein</topology>
    </subcellularLocation>
</comment>
<feature type="transmembrane region" description="Helical" evidence="9">
    <location>
        <begin position="115"/>
        <end position="134"/>
    </location>
</feature>
<evidence type="ECO:0000256" key="6">
    <source>
        <dbReference type="ARBA" id="ARBA00022989"/>
    </source>
</evidence>
<accession>A0A8T4IUB4</accession>
<evidence type="ECO:0000256" key="8">
    <source>
        <dbReference type="SAM" id="MobiDB-lite"/>
    </source>
</evidence>
<keyword evidence="2" id="KW-1003">Cell membrane</keyword>
<evidence type="ECO:0000313" key="12">
    <source>
        <dbReference type="Proteomes" id="UP000675554"/>
    </source>
</evidence>
<feature type="domain" description="Putative mannosyltransferase YkcA/B-like C-terminal" evidence="10">
    <location>
        <begin position="289"/>
        <end position="374"/>
    </location>
</feature>
<proteinExistence type="predicted"/>
<evidence type="ECO:0000256" key="2">
    <source>
        <dbReference type="ARBA" id="ARBA00022475"/>
    </source>
</evidence>
<evidence type="ECO:0000256" key="3">
    <source>
        <dbReference type="ARBA" id="ARBA00022676"/>
    </source>
</evidence>
<evidence type="ECO:0000256" key="5">
    <source>
        <dbReference type="ARBA" id="ARBA00022692"/>
    </source>
</evidence>
<dbReference type="InterPro" id="IPR050297">
    <property type="entry name" value="LipidA_mod_glycosyltrf_83"/>
</dbReference>
<comment type="caution">
    <text evidence="11">The sequence shown here is derived from an EMBL/GenBank/DDBJ whole genome shotgun (WGS) entry which is preliminary data.</text>
</comment>
<feature type="transmembrane region" description="Helical" evidence="9">
    <location>
        <begin position="6"/>
        <end position="25"/>
    </location>
</feature>
<keyword evidence="5 9" id="KW-0812">Transmembrane</keyword>
<name>A0A8T4IUB4_9ACTN</name>
<dbReference type="PANTHER" id="PTHR33908">
    <property type="entry name" value="MANNOSYLTRANSFERASE YKCB-RELATED"/>
    <property type="match status" value="1"/>
</dbReference>
<keyword evidence="6 9" id="KW-1133">Transmembrane helix</keyword>
<dbReference type="AlphaFoldDB" id="A0A8T4IUB4"/>
<evidence type="ECO:0000259" key="10">
    <source>
        <dbReference type="Pfam" id="PF24878"/>
    </source>
</evidence>
<evidence type="ECO:0000256" key="9">
    <source>
        <dbReference type="SAM" id="Phobius"/>
    </source>
</evidence>
<keyword evidence="12" id="KW-1185">Reference proteome</keyword>
<feature type="transmembrane region" description="Helical" evidence="9">
    <location>
        <begin position="85"/>
        <end position="103"/>
    </location>
</feature>
<dbReference type="PANTHER" id="PTHR33908:SF3">
    <property type="entry name" value="UNDECAPRENYL PHOSPHATE-ALPHA-4-AMINO-4-DEOXY-L-ARABINOSE ARABINOSYL TRANSFERASE"/>
    <property type="match status" value="1"/>
</dbReference>
<feature type="non-terminal residue" evidence="11">
    <location>
        <position position="1"/>
    </location>
</feature>
<dbReference type="GO" id="GO:0009103">
    <property type="term" value="P:lipopolysaccharide biosynthetic process"/>
    <property type="evidence" value="ECO:0007669"/>
    <property type="project" value="UniProtKB-ARBA"/>
</dbReference>
<feature type="region of interest" description="Disordered" evidence="8">
    <location>
        <begin position="169"/>
        <end position="271"/>
    </location>
</feature>
<dbReference type="EMBL" id="JAGSMN010000518">
    <property type="protein sequence ID" value="MBR7675719.1"/>
    <property type="molecule type" value="Genomic_DNA"/>
</dbReference>
<reference evidence="11" key="1">
    <citation type="submission" date="2021-04" db="EMBL/GenBank/DDBJ databases">
        <title>Sequencing of actinobacteria type strains.</title>
        <authorList>
            <person name="Nguyen G.-S."/>
            <person name="Wentzel A."/>
        </authorList>
    </citation>
    <scope>NUCLEOTIDE SEQUENCE</scope>
    <source>
        <strain evidence="11">DSM 42095</strain>
    </source>
</reference>
<evidence type="ECO:0000256" key="7">
    <source>
        <dbReference type="ARBA" id="ARBA00023136"/>
    </source>
</evidence>